<evidence type="ECO:0000256" key="3">
    <source>
        <dbReference type="ARBA" id="ARBA00022842"/>
    </source>
</evidence>
<dbReference type="Gene3D" id="1.10.600.10">
    <property type="entry name" value="Farnesyl Diphosphate Synthase"/>
    <property type="match status" value="1"/>
</dbReference>
<dbReference type="SUPFAM" id="SSF48576">
    <property type="entry name" value="Terpenoid synthases"/>
    <property type="match status" value="1"/>
</dbReference>
<evidence type="ECO:0000313" key="7">
    <source>
        <dbReference type="Proteomes" id="UP001479436"/>
    </source>
</evidence>
<evidence type="ECO:0000256" key="4">
    <source>
        <dbReference type="RuleBase" id="RU366034"/>
    </source>
</evidence>
<dbReference type="PANTHER" id="PTHR35201:SF4">
    <property type="entry name" value="BETA-PINACENE SYNTHASE-RELATED"/>
    <property type="match status" value="1"/>
</dbReference>
<reference evidence="6 7" key="1">
    <citation type="submission" date="2023-04" db="EMBL/GenBank/DDBJ databases">
        <title>Genome of Basidiobolus ranarum AG-B5.</title>
        <authorList>
            <person name="Stajich J.E."/>
            <person name="Carter-House D."/>
            <person name="Gryganskyi A."/>
        </authorList>
    </citation>
    <scope>NUCLEOTIDE SEQUENCE [LARGE SCALE GENOMIC DNA]</scope>
    <source>
        <strain evidence="6 7">AG-B5</strain>
    </source>
</reference>
<feature type="transmembrane region" description="Helical" evidence="5">
    <location>
        <begin position="457"/>
        <end position="479"/>
    </location>
</feature>
<dbReference type="SFLD" id="SFLDS00005">
    <property type="entry name" value="Isoprenoid_Synthase_Type_I"/>
    <property type="match status" value="1"/>
</dbReference>
<dbReference type="EC" id="4.2.3.-" evidence="4"/>
<keyword evidence="3 4" id="KW-0460">Magnesium</keyword>
<comment type="similarity">
    <text evidence="2 4">Belongs to the terpene synthase family.</text>
</comment>
<proteinExistence type="inferred from homology"/>
<keyword evidence="4" id="KW-0479">Metal-binding</keyword>
<dbReference type="SFLD" id="SFLDG01020">
    <property type="entry name" value="Terpene_Cyclase_Like_2"/>
    <property type="match status" value="1"/>
</dbReference>
<dbReference type="Pfam" id="PF19086">
    <property type="entry name" value="Terpene_syn_C_2"/>
    <property type="match status" value="1"/>
</dbReference>
<name>A0ABR2VT36_9FUNG</name>
<evidence type="ECO:0000313" key="6">
    <source>
        <dbReference type="EMBL" id="KAK9700973.1"/>
    </source>
</evidence>
<evidence type="ECO:0000256" key="5">
    <source>
        <dbReference type="SAM" id="Phobius"/>
    </source>
</evidence>
<organism evidence="6 7">
    <name type="scientific">Basidiobolus ranarum</name>
    <dbReference type="NCBI Taxonomy" id="34480"/>
    <lineage>
        <taxon>Eukaryota</taxon>
        <taxon>Fungi</taxon>
        <taxon>Fungi incertae sedis</taxon>
        <taxon>Zoopagomycota</taxon>
        <taxon>Entomophthoromycotina</taxon>
        <taxon>Basidiobolomycetes</taxon>
        <taxon>Basidiobolales</taxon>
        <taxon>Basidiobolaceae</taxon>
        <taxon>Basidiobolus</taxon>
    </lineage>
</organism>
<gene>
    <name evidence="6" type="ORF">K7432_011947</name>
</gene>
<comment type="cofactor">
    <cofactor evidence="1 4">
        <name>Mg(2+)</name>
        <dbReference type="ChEBI" id="CHEBI:18420"/>
    </cofactor>
</comment>
<accession>A0ABR2VT36</accession>
<sequence length="480" mass="55911">MLENWTFIRFFEMHSNQFGTLDTAMPPQVSANPLISRFYSIWQVNMALELARGYINVPPSRNTRLLKNQFLMKIAIRDFDFLPPTSLSPEYKEIERETVEWLTQKQLIRGKEAVERLVRSKLTNLACRVHITVKYDRMLWIAKLFSWLFMFDDQFDDSELGQDKIQMYIIFIALLNIFNTSETKRVTSEYAQNVESLMQNEKEGKITESFAEQMAQVQDSPIYISLSELWVEFCQTTSVELQENVTSKFIKYLNAYIFECDMRQMTRYPDVETYIKNRQDSGSMRLCLEAIEFIEEISLPKEIYTCELIDTLRDQCINVVCWVNDIYSFEKEYENGDIHNLVMVLNQVKGISIDESVKVVEHMVNKEMEDFFETKAAVEKMVAGYPAQVKKDVAQYIIVLEAWCRGNMDWSIESARFKKGVQSKVYLEEILSNKVASTESNNDWVARIKMLSQAKPALTVINGLFYGMIVIAALGLYHIG</sequence>
<comment type="caution">
    <text evidence="6">The sequence shown here is derived from an EMBL/GenBank/DDBJ whole genome shotgun (WGS) entry which is preliminary data.</text>
</comment>
<evidence type="ECO:0000256" key="2">
    <source>
        <dbReference type="ARBA" id="ARBA00006333"/>
    </source>
</evidence>
<dbReference type="Proteomes" id="UP001479436">
    <property type="component" value="Unassembled WGS sequence"/>
</dbReference>
<dbReference type="EMBL" id="JASJQH010007857">
    <property type="protein sequence ID" value="KAK9700973.1"/>
    <property type="molecule type" value="Genomic_DNA"/>
</dbReference>
<keyword evidence="5" id="KW-0472">Membrane</keyword>
<keyword evidence="5" id="KW-0812">Transmembrane</keyword>
<dbReference type="InterPro" id="IPR008949">
    <property type="entry name" value="Isoprenoid_synthase_dom_sf"/>
</dbReference>
<dbReference type="InterPro" id="IPR034686">
    <property type="entry name" value="Terpene_cyclase-like_2"/>
</dbReference>
<keyword evidence="7" id="KW-1185">Reference proteome</keyword>
<protein>
    <recommendedName>
        <fullName evidence="4">Terpene synthase</fullName>
        <ecNumber evidence="4">4.2.3.-</ecNumber>
    </recommendedName>
</protein>
<keyword evidence="4" id="KW-0456">Lyase</keyword>
<dbReference type="PANTHER" id="PTHR35201">
    <property type="entry name" value="TERPENE SYNTHASE"/>
    <property type="match status" value="1"/>
</dbReference>
<evidence type="ECO:0000256" key="1">
    <source>
        <dbReference type="ARBA" id="ARBA00001946"/>
    </source>
</evidence>
<keyword evidence="5" id="KW-1133">Transmembrane helix</keyword>